<dbReference type="RefSeq" id="WP_274688791.1">
    <property type="nucleotide sequence ID" value="NZ_JAPMOU010000011.1"/>
</dbReference>
<evidence type="ECO:0000313" key="3">
    <source>
        <dbReference type="Proteomes" id="UP001528823"/>
    </source>
</evidence>
<evidence type="ECO:0000313" key="2">
    <source>
        <dbReference type="EMBL" id="MDE1462436.1"/>
    </source>
</evidence>
<name>A0ABT5U8V2_9GAMM</name>
<feature type="signal peptide" evidence="1">
    <location>
        <begin position="1"/>
        <end position="18"/>
    </location>
</feature>
<dbReference type="EMBL" id="JAPMOU010000011">
    <property type="protein sequence ID" value="MDE1462436.1"/>
    <property type="molecule type" value="Genomic_DNA"/>
</dbReference>
<gene>
    <name evidence="2" type="ORF">ORQ98_10675</name>
</gene>
<dbReference type="Proteomes" id="UP001528823">
    <property type="component" value="Unassembled WGS sequence"/>
</dbReference>
<keyword evidence="3" id="KW-1185">Reference proteome</keyword>
<keyword evidence="1" id="KW-0732">Signal</keyword>
<organism evidence="2 3">
    <name type="scientific">Spartinivicinus poritis</name>
    <dbReference type="NCBI Taxonomy" id="2994640"/>
    <lineage>
        <taxon>Bacteria</taxon>
        <taxon>Pseudomonadati</taxon>
        <taxon>Pseudomonadota</taxon>
        <taxon>Gammaproteobacteria</taxon>
        <taxon>Oceanospirillales</taxon>
        <taxon>Zooshikellaceae</taxon>
        <taxon>Spartinivicinus</taxon>
    </lineage>
</organism>
<protein>
    <submittedName>
        <fullName evidence="2">Uncharacterized protein</fullName>
    </submittedName>
</protein>
<evidence type="ECO:0000256" key="1">
    <source>
        <dbReference type="SAM" id="SignalP"/>
    </source>
</evidence>
<comment type="caution">
    <text evidence="2">The sequence shown here is derived from an EMBL/GenBank/DDBJ whole genome shotgun (WGS) entry which is preliminary data.</text>
</comment>
<reference evidence="2 3" key="1">
    <citation type="submission" date="2022-11" db="EMBL/GenBank/DDBJ databases">
        <title>Spartinivicinus poritis sp. nov., isolated from scleractinian coral Porites lutea.</title>
        <authorList>
            <person name="Zhang G."/>
            <person name="Cai L."/>
            <person name="Wei Q."/>
        </authorList>
    </citation>
    <scope>NUCLEOTIDE SEQUENCE [LARGE SCALE GENOMIC DNA]</scope>
    <source>
        <strain evidence="2 3">A2-2</strain>
    </source>
</reference>
<feature type="chain" id="PRO_5046626431" evidence="1">
    <location>
        <begin position="19"/>
        <end position="123"/>
    </location>
</feature>
<proteinExistence type="predicted"/>
<sequence length="123" mass="13756">MKKIILLAALAASTNSFASEVYPLSDEATKIANYLATYCADKLVELKRTHPTFSIMSGSIRRSHFVAKEYHPAFGYSFKLSHRPNYFTPEALGVLNILPTPIDENAPADAPSFTYNCEIKYFN</sequence>
<accession>A0ABT5U8V2</accession>